<evidence type="ECO:0000256" key="1">
    <source>
        <dbReference type="SAM" id="Phobius"/>
    </source>
</evidence>
<sequence>MRVLSAIIVPFLVLAFVVLYVFPGETGRLFAWPIKATMTSMTLASAYLGGVYFFTRVALPSGPRGWHQVSTGFVAVAVFATLLGIATVAHWQLFSHDKLAFWLWAGLYLTTPFLVVGGWLANRRSAGPGPADGQLLDVRAARAIGVVGGLALLQGIVLFVAPAIMIPHWPWPLTPLTARVVGAIFCLGCAGLRTWRDRRWSSIALLLDVSVIMIAAILLAAIRARHEFDPTRPLTWLLAAGFVAVLAGALGLRSVMRRRGRVGAAR</sequence>
<organism evidence="2 3">
    <name type="scientific">Microlunatus ginsengisoli</name>
    <dbReference type="NCBI Taxonomy" id="363863"/>
    <lineage>
        <taxon>Bacteria</taxon>
        <taxon>Bacillati</taxon>
        <taxon>Actinomycetota</taxon>
        <taxon>Actinomycetes</taxon>
        <taxon>Propionibacteriales</taxon>
        <taxon>Propionibacteriaceae</taxon>
        <taxon>Microlunatus</taxon>
    </lineage>
</organism>
<feature type="transmembrane region" description="Helical" evidence="1">
    <location>
        <begin position="71"/>
        <end position="93"/>
    </location>
</feature>
<dbReference type="EMBL" id="BAABAB010000051">
    <property type="protein sequence ID" value="GAA3641579.1"/>
    <property type="molecule type" value="Genomic_DNA"/>
</dbReference>
<keyword evidence="1" id="KW-0472">Membrane</keyword>
<keyword evidence="1" id="KW-1133">Transmembrane helix</keyword>
<gene>
    <name evidence="2" type="ORF">GCM10022236_50340</name>
</gene>
<comment type="caution">
    <text evidence="2">The sequence shown here is derived from an EMBL/GenBank/DDBJ whole genome shotgun (WGS) entry which is preliminary data.</text>
</comment>
<proteinExistence type="predicted"/>
<protein>
    <submittedName>
        <fullName evidence="2">Uncharacterized protein</fullName>
    </submittedName>
</protein>
<feature type="transmembrane region" description="Helical" evidence="1">
    <location>
        <begin position="39"/>
        <end position="59"/>
    </location>
</feature>
<keyword evidence="1" id="KW-0812">Transmembrane</keyword>
<keyword evidence="3" id="KW-1185">Reference proteome</keyword>
<evidence type="ECO:0000313" key="3">
    <source>
        <dbReference type="Proteomes" id="UP001501490"/>
    </source>
</evidence>
<feature type="transmembrane region" description="Helical" evidence="1">
    <location>
        <begin position="143"/>
        <end position="164"/>
    </location>
</feature>
<evidence type="ECO:0000313" key="2">
    <source>
        <dbReference type="EMBL" id="GAA3641579.1"/>
    </source>
</evidence>
<name>A0ABP7AVC9_9ACTN</name>
<feature type="transmembrane region" description="Helical" evidence="1">
    <location>
        <begin position="176"/>
        <end position="195"/>
    </location>
</feature>
<reference evidence="3" key="1">
    <citation type="journal article" date="2019" name="Int. J. Syst. Evol. Microbiol.">
        <title>The Global Catalogue of Microorganisms (GCM) 10K type strain sequencing project: providing services to taxonomists for standard genome sequencing and annotation.</title>
        <authorList>
            <consortium name="The Broad Institute Genomics Platform"/>
            <consortium name="The Broad Institute Genome Sequencing Center for Infectious Disease"/>
            <person name="Wu L."/>
            <person name="Ma J."/>
        </authorList>
    </citation>
    <scope>NUCLEOTIDE SEQUENCE [LARGE SCALE GENOMIC DNA]</scope>
    <source>
        <strain evidence="3">JCM 16929</strain>
    </source>
</reference>
<feature type="transmembrane region" description="Helical" evidence="1">
    <location>
        <begin position="234"/>
        <end position="252"/>
    </location>
</feature>
<feature type="transmembrane region" description="Helical" evidence="1">
    <location>
        <begin position="202"/>
        <end position="222"/>
    </location>
</feature>
<accession>A0ABP7AVC9</accession>
<dbReference type="Proteomes" id="UP001501490">
    <property type="component" value="Unassembled WGS sequence"/>
</dbReference>
<feature type="transmembrane region" description="Helical" evidence="1">
    <location>
        <begin position="99"/>
        <end position="122"/>
    </location>
</feature>